<evidence type="ECO:0000256" key="1">
    <source>
        <dbReference type="ARBA" id="ARBA00008023"/>
    </source>
</evidence>
<feature type="region of interest" description="Disordered" evidence="3">
    <location>
        <begin position="78"/>
        <end position="123"/>
    </location>
</feature>
<accession>A0A9N9L8A5</accession>
<dbReference type="SUPFAM" id="SSF52972">
    <property type="entry name" value="ITPase-like"/>
    <property type="match status" value="1"/>
</dbReference>
<protein>
    <submittedName>
        <fullName evidence="4">Uncharacterized protein</fullName>
    </submittedName>
</protein>
<evidence type="ECO:0000256" key="3">
    <source>
        <dbReference type="SAM" id="MobiDB-lite"/>
    </source>
</evidence>
<feature type="compositionally biased region" description="Polar residues" evidence="3">
    <location>
        <begin position="78"/>
        <end position="98"/>
    </location>
</feature>
<evidence type="ECO:0000256" key="2">
    <source>
        <dbReference type="ARBA" id="ARBA00022801"/>
    </source>
</evidence>
<dbReference type="EMBL" id="CAJVRL010000127">
    <property type="protein sequence ID" value="CAG8962260.1"/>
    <property type="molecule type" value="Genomic_DNA"/>
</dbReference>
<dbReference type="PANTHER" id="PTHR11067:SF9">
    <property type="entry name" value="INOSINE TRIPHOSPHATE PYROPHOSPHATASE"/>
    <property type="match status" value="1"/>
</dbReference>
<dbReference type="InterPro" id="IPR002637">
    <property type="entry name" value="RdgB/HAM1"/>
</dbReference>
<reference evidence="4" key="1">
    <citation type="submission" date="2021-07" db="EMBL/GenBank/DDBJ databases">
        <authorList>
            <person name="Durling M."/>
        </authorList>
    </citation>
    <scope>NUCLEOTIDE SEQUENCE</scope>
</reference>
<dbReference type="AlphaFoldDB" id="A0A9N9L8A5"/>
<gene>
    <name evidence="4" type="ORF">HYFRA_00005314</name>
</gene>
<evidence type="ECO:0000313" key="4">
    <source>
        <dbReference type="EMBL" id="CAG8962260.1"/>
    </source>
</evidence>
<comment type="caution">
    <text evidence="4">The sequence shown here is derived from an EMBL/GenBank/DDBJ whole genome shotgun (WGS) entry which is preliminary data.</text>
</comment>
<dbReference type="Gene3D" id="3.90.950.10">
    <property type="match status" value="1"/>
</dbReference>
<dbReference type="GO" id="GO:0009143">
    <property type="term" value="P:nucleoside triphosphate catabolic process"/>
    <property type="evidence" value="ECO:0007669"/>
    <property type="project" value="InterPro"/>
</dbReference>
<keyword evidence="2" id="KW-0378">Hydrolase</keyword>
<comment type="similarity">
    <text evidence="1">Belongs to the HAM1 NTPase family.</text>
</comment>
<keyword evidence="5" id="KW-1185">Reference proteome</keyword>
<sequence>MKMPTRKWFLQSLGHEGLNAMLAGFPDKSAQAVCTFAYSEGPGHEPIIFQGRTDGKIVPARGPANFGTYASAPSPFLNSNSCQQQLTPHKVGTPSSSMKAKPTPKWTKSQRTKSRTASAPWKN</sequence>
<evidence type="ECO:0000313" key="5">
    <source>
        <dbReference type="Proteomes" id="UP000696280"/>
    </source>
</evidence>
<dbReference type="Pfam" id="PF01725">
    <property type="entry name" value="Ham1p_like"/>
    <property type="match status" value="1"/>
</dbReference>
<dbReference type="GO" id="GO:0047429">
    <property type="term" value="F:nucleoside triphosphate diphosphatase activity"/>
    <property type="evidence" value="ECO:0007669"/>
    <property type="project" value="InterPro"/>
</dbReference>
<proteinExistence type="inferred from homology"/>
<dbReference type="GO" id="GO:0005737">
    <property type="term" value="C:cytoplasm"/>
    <property type="evidence" value="ECO:0007669"/>
    <property type="project" value="TreeGrafter"/>
</dbReference>
<dbReference type="PANTHER" id="PTHR11067">
    <property type="entry name" value="INOSINE TRIPHOSPHATE PYROPHOSPHATASE/HAM1 PROTEIN"/>
    <property type="match status" value="1"/>
</dbReference>
<name>A0A9N9L8A5_9HELO</name>
<dbReference type="InterPro" id="IPR029001">
    <property type="entry name" value="ITPase-like_fam"/>
</dbReference>
<organism evidence="4 5">
    <name type="scientific">Hymenoscyphus fraxineus</name>
    <dbReference type="NCBI Taxonomy" id="746836"/>
    <lineage>
        <taxon>Eukaryota</taxon>
        <taxon>Fungi</taxon>
        <taxon>Dikarya</taxon>
        <taxon>Ascomycota</taxon>
        <taxon>Pezizomycotina</taxon>
        <taxon>Leotiomycetes</taxon>
        <taxon>Helotiales</taxon>
        <taxon>Helotiaceae</taxon>
        <taxon>Hymenoscyphus</taxon>
    </lineage>
</organism>
<dbReference type="Proteomes" id="UP000696280">
    <property type="component" value="Unassembled WGS sequence"/>
</dbReference>